<comment type="caution">
    <text evidence="2">The sequence shown here is derived from an EMBL/GenBank/DDBJ whole genome shotgun (WGS) entry which is preliminary data.</text>
</comment>
<sequence>MNWTEKHIANHLEAAKILHKIMQESFEFISKNRNASEFDVQKFILKKFKENKIKSKMGLPIVAFNENSALPHYQPTKKSKKIKPETFILIDIWGRLEKKSSPYADITWVAYYGASVPKQIKEVFTLALESRDRAISVIKSNLNNEVLPTGKEIHEKVSELIVTEGYKENILHGTGHTIGFRSPHGKGNDVHLNKKGQRVIQTNIGYAIEPGIYLKDEFGIRSEINCYIDKNKNLHITTKLQKEMIFLKPL</sequence>
<protein>
    <recommendedName>
        <fullName evidence="1">Peptidase M24 domain-containing protein</fullName>
    </recommendedName>
</protein>
<dbReference type="EMBL" id="LBWR01000008">
    <property type="protein sequence ID" value="KKR11630.1"/>
    <property type="molecule type" value="Genomic_DNA"/>
</dbReference>
<dbReference type="AlphaFoldDB" id="A0A0G0QMP5"/>
<evidence type="ECO:0000313" key="3">
    <source>
        <dbReference type="Proteomes" id="UP000034665"/>
    </source>
</evidence>
<evidence type="ECO:0000313" key="2">
    <source>
        <dbReference type="EMBL" id="KKR11630.1"/>
    </source>
</evidence>
<dbReference type="PANTHER" id="PTHR46112:SF3">
    <property type="entry name" value="AMINOPEPTIDASE YPDF"/>
    <property type="match status" value="1"/>
</dbReference>
<dbReference type="SUPFAM" id="SSF55920">
    <property type="entry name" value="Creatinase/aminopeptidase"/>
    <property type="match status" value="1"/>
</dbReference>
<evidence type="ECO:0000259" key="1">
    <source>
        <dbReference type="Pfam" id="PF00557"/>
    </source>
</evidence>
<dbReference type="InterPro" id="IPR036005">
    <property type="entry name" value="Creatinase/aminopeptidase-like"/>
</dbReference>
<name>A0A0G0QMP5_9BACT</name>
<dbReference type="Pfam" id="PF00557">
    <property type="entry name" value="Peptidase_M24"/>
    <property type="match status" value="1"/>
</dbReference>
<dbReference type="PANTHER" id="PTHR46112">
    <property type="entry name" value="AMINOPEPTIDASE"/>
    <property type="match status" value="1"/>
</dbReference>
<gene>
    <name evidence="2" type="ORF">UT41_C0008G0003</name>
</gene>
<feature type="domain" description="Peptidase M24" evidence="1">
    <location>
        <begin position="12"/>
        <end position="229"/>
    </location>
</feature>
<proteinExistence type="predicted"/>
<organism evidence="2 3">
    <name type="scientific">Candidatus Wolfebacteria bacterium GW2011_GWC2_39_22</name>
    <dbReference type="NCBI Taxonomy" id="1619013"/>
    <lineage>
        <taxon>Bacteria</taxon>
        <taxon>Candidatus Wolfeibacteriota</taxon>
    </lineage>
</organism>
<dbReference type="Gene3D" id="3.90.230.10">
    <property type="entry name" value="Creatinase/methionine aminopeptidase superfamily"/>
    <property type="match status" value="1"/>
</dbReference>
<dbReference type="Proteomes" id="UP000034665">
    <property type="component" value="Unassembled WGS sequence"/>
</dbReference>
<reference evidence="2 3" key="1">
    <citation type="journal article" date="2015" name="Nature">
        <title>rRNA introns, odd ribosomes, and small enigmatic genomes across a large radiation of phyla.</title>
        <authorList>
            <person name="Brown C.T."/>
            <person name="Hug L.A."/>
            <person name="Thomas B.C."/>
            <person name="Sharon I."/>
            <person name="Castelle C.J."/>
            <person name="Singh A."/>
            <person name="Wilkins M.J."/>
            <person name="Williams K.H."/>
            <person name="Banfield J.F."/>
        </authorList>
    </citation>
    <scope>NUCLEOTIDE SEQUENCE [LARGE SCALE GENOMIC DNA]</scope>
</reference>
<accession>A0A0G0QMP5</accession>
<dbReference type="STRING" id="1619013.UT41_C0008G0003"/>
<dbReference type="InterPro" id="IPR000994">
    <property type="entry name" value="Pept_M24"/>
</dbReference>
<dbReference type="InterPro" id="IPR050659">
    <property type="entry name" value="Peptidase_M24B"/>
</dbReference>